<dbReference type="InterPro" id="IPR018247">
    <property type="entry name" value="EF_Hand_1_Ca_BS"/>
</dbReference>
<evidence type="ECO:0000313" key="5">
    <source>
        <dbReference type="Proteomes" id="UP000037460"/>
    </source>
</evidence>
<feature type="region of interest" description="Disordered" evidence="3">
    <location>
        <begin position="566"/>
        <end position="598"/>
    </location>
</feature>
<accession>A0A0M0JF37</accession>
<dbReference type="Proteomes" id="UP000037460">
    <property type="component" value="Unassembled WGS sequence"/>
</dbReference>
<feature type="coiled-coil region" evidence="2">
    <location>
        <begin position="441"/>
        <end position="546"/>
    </location>
</feature>
<gene>
    <name evidence="4" type="ORF">Ctob_003024</name>
</gene>
<reference evidence="5" key="1">
    <citation type="journal article" date="2015" name="PLoS Genet.">
        <title>Genome Sequence and Transcriptome Analyses of Chrysochromulina tobin: Metabolic Tools for Enhanced Algal Fitness in the Prominent Order Prymnesiales (Haptophyceae).</title>
        <authorList>
            <person name="Hovde B.T."/>
            <person name="Deodato C.R."/>
            <person name="Hunsperger H.M."/>
            <person name="Ryken S.A."/>
            <person name="Yost W."/>
            <person name="Jha R.K."/>
            <person name="Patterson J."/>
            <person name="Monnat R.J. Jr."/>
            <person name="Barlow S.B."/>
            <person name="Starkenburg S.R."/>
            <person name="Cattolico R.A."/>
        </authorList>
    </citation>
    <scope>NUCLEOTIDE SEQUENCE</scope>
    <source>
        <strain evidence="5">CCMP291</strain>
    </source>
</reference>
<dbReference type="InterPro" id="IPR011992">
    <property type="entry name" value="EF-hand-dom_pair"/>
</dbReference>
<evidence type="ECO:0008006" key="6">
    <source>
        <dbReference type="Google" id="ProtNLM"/>
    </source>
</evidence>
<evidence type="ECO:0000313" key="4">
    <source>
        <dbReference type="EMBL" id="KOO24858.1"/>
    </source>
</evidence>
<keyword evidence="1" id="KW-0106">Calcium</keyword>
<keyword evidence="5" id="KW-1185">Reference proteome</keyword>
<comment type="caution">
    <text evidence="4">The sequence shown here is derived from an EMBL/GenBank/DDBJ whole genome shotgun (WGS) entry which is preliminary data.</text>
</comment>
<evidence type="ECO:0000256" key="2">
    <source>
        <dbReference type="SAM" id="Coils"/>
    </source>
</evidence>
<name>A0A0M0JF37_9EUKA</name>
<organism evidence="4 5">
    <name type="scientific">Chrysochromulina tobinii</name>
    <dbReference type="NCBI Taxonomy" id="1460289"/>
    <lineage>
        <taxon>Eukaryota</taxon>
        <taxon>Haptista</taxon>
        <taxon>Haptophyta</taxon>
        <taxon>Prymnesiophyceae</taxon>
        <taxon>Prymnesiales</taxon>
        <taxon>Chrysochromulinaceae</taxon>
        <taxon>Chrysochromulina</taxon>
    </lineage>
</organism>
<dbReference type="AlphaFoldDB" id="A0A0M0JF37"/>
<proteinExistence type="predicted"/>
<evidence type="ECO:0000256" key="3">
    <source>
        <dbReference type="SAM" id="MobiDB-lite"/>
    </source>
</evidence>
<sequence length="730" mass="81757">MSSDDDEFNSERNNLSFLLTLLTMLDFQESGSVSREDWERGVAALHAPGLSHEVSWKMLLRRFDLDSSGAIEFGEMHGLAPLDPRLGALLRVITQTVVRLSERINGAYAGLQETKLKLMKGTINQWRGKCTTAAFNAWRDLVRRLNAQRMAVIGNLRYAPCRKCLHALHKLVSTKKAQMSRAAAMIRGGDTALKLKVFDRWRTAHFGDKEAKNKKLRMYLMGRDEWWKQHIIDSWRTSVRHERGLQKFVTTWLFQGMVRTFVAWQRHVRAAVAERNRGLAKGMAMLLRGTECKAFGAWRDSSRAQIAEREAVLRKQLMRKVKLFGAQVVRAWFEWYMRKLRAKKRVCWGVSVAGMAFRAWLGLIDGKRRREFLHWALGPNLEVLGDQVKEASAILRGEITKDAHAMREEINAHTRKLREEVALERDAVREELLNKPDGRELEAARAELEAARLEIAALRKQLAQHEVTHRTLAAAASTTEYHLTEQLHVLAREIEERMAQARRDAEMRARVEDQQMAEATEKIRIIQQSKANHEELLHLVHKLQQRPKPGQPLGIQPLLTVPYPLPPGQPISSTARRPSRPISASAHRGGGSQGHLDGTAEFREVPTCIEETARTPYVSTSEQILLRHLPADADQGATPLSGAGGSRGRLVGAGREVGGRVLVPPASHSPALSARASATAHAIVANKRPASARTGGAANVSMFSQRTDMFARSLGSGERLPETTMPGMAA</sequence>
<dbReference type="PROSITE" id="PS00018">
    <property type="entry name" value="EF_HAND_1"/>
    <property type="match status" value="1"/>
</dbReference>
<keyword evidence="2" id="KW-0175">Coiled coil</keyword>
<dbReference type="SUPFAM" id="SSF47473">
    <property type="entry name" value="EF-hand"/>
    <property type="match status" value="1"/>
</dbReference>
<dbReference type="EMBL" id="JWZX01003044">
    <property type="protein sequence ID" value="KOO24858.1"/>
    <property type="molecule type" value="Genomic_DNA"/>
</dbReference>
<evidence type="ECO:0000256" key="1">
    <source>
        <dbReference type="ARBA" id="ARBA00022837"/>
    </source>
</evidence>
<protein>
    <recommendedName>
        <fullName evidence="6">EF-hand domain-containing protein</fullName>
    </recommendedName>
</protein>